<evidence type="ECO:0000313" key="3">
    <source>
        <dbReference type="EMBL" id="ACP20976.1"/>
    </source>
</evidence>
<name>C3L3T5_AMOA5</name>
<dbReference type="RefSeq" id="WP_012472877.1">
    <property type="nucleotide sequence ID" value="NC_010830.1"/>
</dbReference>
<gene>
    <name evidence="3" type="ordered locus">Aasi_1679</name>
</gene>
<proteinExistence type="predicted"/>
<dbReference type="KEGG" id="aas:Aasi_1679"/>
<sequence>MFNPFGSKFIRVATHFFAFSVFLLLISALFENCLENHNQINPLSKSKVTIKEQKDDKLLEEDNPNLAELININNTPQNMLAGTSLEEAQLSEKLFTTREGYKVKFYKENTEWKAKVEERQDSLSRELDLPLYIDISISIKQLIDLTEVEQATLVHVILPKVGQIGYVYIGKRGLLGGGKNKKKKQQLPSSEEEVVLEEEAKEEEEISRPTDIDKKMAPTRYPFSSSSSSSTISSYSQILSTPQRPSPSKSKTSKRFLSFDSPQHQGSSKRRRERALLEDSTYTSPRKSVIEAFMLSEPITEKNRRTGLKIDDSIKQKLLSDLPGYILGTAYDNGDCFFDALAQCMNSINYTDVNTAKYLRTLCYEFYQKK</sequence>
<keyword evidence="2" id="KW-0812">Transmembrane</keyword>
<dbReference type="EMBL" id="CP001102">
    <property type="protein sequence ID" value="ACP20976.1"/>
    <property type="molecule type" value="Genomic_DNA"/>
</dbReference>
<dbReference type="Proteomes" id="UP000001227">
    <property type="component" value="Chromosome"/>
</dbReference>
<evidence type="ECO:0008006" key="5">
    <source>
        <dbReference type="Google" id="ProtNLM"/>
    </source>
</evidence>
<dbReference type="eggNOG" id="COG0790">
    <property type="taxonomic scope" value="Bacteria"/>
</dbReference>
<feature type="compositionally biased region" description="Basic and acidic residues" evidence="1">
    <location>
        <begin position="206"/>
        <end position="216"/>
    </location>
</feature>
<organism evidence="3 4">
    <name type="scientific">Amoebophilus asiaticus (strain 5a2)</name>
    <dbReference type="NCBI Taxonomy" id="452471"/>
    <lineage>
        <taxon>Bacteria</taxon>
        <taxon>Pseudomonadati</taxon>
        <taxon>Bacteroidota</taxon>
        <taxon>Cytophagia</taxon>
        <taxon>Cytophagales</taxon>
        <taxon>Amoebophilaceae</taxon>
        <taxon>Candidatus Amoebophilus</taxon>
    </lineage>
</organism>
<protein>
    <recommendedName>
        <fullName evidence="5">OTU domain-containing protein</fullName>
    </recommendedName>
</protein>
<feature type="region of interest" description="Disordered" evidence="1">
    <location>
        <begin position="178"/>
        <end position="281"/>
    </location>
</feature>
<feature type="transmembrane region" description="Helical" evidence="2">
    <location>
        <begin position="12"/>
        <end position="30"/>
    </location>
</feature>
<evidence type="ECO:0000256" key="2">
    <source>
        <dbReference type="SAM" id="Phobius"/>
    </source>
</evidence>
<feature type="compositionally biased region" description="Acidic residues" evidence="1">
    <location>
        <begin position="190"/>
        <end position="205"/>
    </location>
</feature>
<keyword evidence="2" id="KW-0472">Membrane</keyword>
<dbReference type="AlphaFoldDB" id="C3L3T5"/>
<dbReference type="STRING" id="452471.Aasi_1679"/>
<feature type="compositionally biased region" description="Low complexity" evidence="1">
    <location>
        <begin position="224"/>
        <end position="250"/>
    </location>
</feature>
<keyword evidence="4" id="KW-1185">Reference proteome</keyword>
<evidence type="ECO:0000313" key="4">
    <source>
        <dbReference type="Proteomes" id="UP000001227"/>
    </source>
</evidence>
<reference evidence="3 4" key="1">
    <citation type="journal article" date="2010" name="J. Bacteriol.">
        <title>The genome of the amoeba symbiont 'Candidatus Amoebophilus asiaticus' reveals common mechanisms for host cell interaction among amoeba-associated bacteria.</title>
        <authorList>
            <person name="Schmitz-Esser S."/>
            <person name="Tischler P."/>
            <person name="Arnold R."/>
            <person name="Montanaro J."/>
            <person name="Wagner M."/>
            <person name="Rattei T."/>
            <person name="Horn M."/>
        </authorList>
    </citation>
    <scope>NUCLEOTIDE SEQUENCE [LARGE SCALE GENOMIC DNA]</scope>
    <source>
        <strain evidence="3 4">5a2</strain>
    </source>
</reference>
<accession>C3L3T5</accession>
<dbReference type="HOGENOM" id="CLU_747303_0_0_10"/>
<keyword evidence="2" id="KW-1133">Transmembrane helix</keyword>
<evidence type="ECO:0000256" key="1">
    <source>
        <dbReference type="SAM" id="MobiDB-lite"/>
    </source>
</evidence>